<dbReference type="InterPro" id="IPR001810">
    <property type="entry name" value="F-box_dom"/>
</dbReference>
<sequence length="463" mass="53307">MAKRRERRGRRQHRSHRRIQRIIDGADFINYMPDDILHHILSFIPTDLAMRTSVLSRRWRHVWCETPCLDITLKHGAMNQTLTSYTAPIITSFKLVMDLNSNTVPQVDSWIEFALSRNVQNLSVFVRDFTYSKTYRFPDIFYLSSSLKLLDVTLDFFDMIPTCTVSWKSLRNLTLRFCQIPDESIHNILSGCPILESLTLDTCRLLERLDLSKSPNLRRLDINRQYRRTGPIAIVAPHIYYLRLTYSITPSTIVDVSSLSEANLTIISSLLSPLTADGYQTMALEMLSKFHNVKRLTVGETLLQILSLAELRGVPFPTLKVQTLTVKTEFVRSVIPGISRLLQNSPGLKKLTLHTLQLSHDIMKMHHLKGLYPDQCWRSTCEVFPTSKEIYKMLGCNDATLKLVASFMDLVLRNAKTLERMVVWLGGIYFNGDAPWFEEELFDMVETLSRNNNVSILLKQSNC</sequence>
<reference evidence="2 3" key="1">
    <citation type="submission" date="2019-11" db="EMBL/GenBank/DDBJ databases">
        <authorList>
            <person name="Jiao W.-B."/>
            <person name="Schneeberger K."/>
        </authorList>
    </citation>
    <scope>NUCLEOTIDE SEQUENCE [LARGE SCALE GENOMIC DNA]</scope>
    <source>
        <strain evidence="3">cv. An-1</strain>
    </source>
</reference>
<dbReference type="SMART" id="SM00256">
    <property type="entry name" value="FBOX"/>
    <property type="match status" value="2"/>
</dbReference>
<dbReference type="Proteomes" id="UP000426265">
    <property type="component" value="Unassembled WGS sequence"/>
</dbReference>
<dbReference type="AlphaFoldDB" id="A0A654FXR6"/>
<dbReference type="Gene3D" id="1.20.1280.50">
    <property type="match status" value="1"/>
</dbReference>
<feature type="domain" description="F-box" evidence="1">
    <location>
        <begin position="32"/>
        <end position="71"/>
    </location>
</feature>
<dbReference type="EMBL" id="CACRSJ010000110">
    <property type="protein sequence ID" value="VYS65655.1"/>
    <property type="molecule type" value="Genomic_DNA"/>
</dbReference>
<protein>
    <recommendedName>
        <fullName evidence="1">F-box domain-containing protein</fullName>
    </recommendedName>
</protein>
<feature type="domain" description="F-box" evidence="1">
    <location>
        <begin position="180"/>
        <end position="219"/>
    </location>
</feature>
<dbReference type="CDD" id="cd22160">
    <property type="entry name" value="F-box_AtFBL13-like"/>
    <property type="match status" value="1"/>
</dbReference>
<gene>
    <name evidence="2" type="ORF">AN1_LOCUS21061</name>
</gene>
<name>A0A654FXR6_ARATH</name>
<dbReference type="SUPFAM" id="SSF52047">
    <property type="entry name" value="RNI-like"/>
    <property type="match status" value="1"/>
</dbReference>
<organism evidence="2 3">
    <name type="scientific">Arabidopsis thaliana</name>
    <name type="common">Mouse-ear cress</name>
    <dbReference type="NCBI Taxonomy" id="3702"/>
    <lineage>
        <taxon>Eukaryota</taxon>
        <taxon>Viridiplantae</taxon>
        <taxon>Streptophyta</taxon>
        <taxon>Embryophyta</taxon>
        <taxon>Tracheophyta</taxon>
        <taxon>Spermatophyta</taxon>
        <taxon>Magnoliopsida</taxon>
        <taxon>eudicotyledons</taxon>
        <taxon>Gunneridae</taxon>
        <taxon>Pentapetalae</taxon>
        <taxon>rosids</taxon>
        <taxon>malvids</taxon>
        <taxon>Brassicales</taxon>
        <taxon>Brassicaceae</taxon>
        <taxon>Camelineae</taxon>
        <taxon>Arabidopsis</taxon>
    </lineage>
</organism>
<dbReference type="InterPro" id="IPR053781">
    <property type="entry name" value="F-box_AtFBL13-like"/>
</dbReference>
<dbReference type="Pfam" id="PF00646">
    <property type="entry name" value="F-box"/>
    <property type="match status" value="1"/>
</dbReference>
<dbReference type="PANTHER" id="PTHR32153">
    <property type="entry name" value="OJ000223_09.16 PROTEIN"/>
    <property type="match status" value="1"/>
</dbReference>
<dbReference type="InterPro" id="IPR032675">
    <property type="entry name" value="LRR_dom_sf"/>
</dbReference>
<dbReference type="InterPro" id="IPR055411">
    <property type="entry name" value="LRR_FXL15/At3g58940/PEG3-like"/>
</dbReference>
<dbReference type="InterPro" id="IPR044997">
    <property type="entry name" value="F-box_plant"/>
</dbReference>
<evidence type="ECO:0000259" key="1">
    <source>
        <dbReference type="SMART" id="SM00256"/>
    </source>
</evidence>
<dbReference type="Gene3D" id="3.80.10.10">
    <property type="entry name" value="Ribonuclease Inhibitor"/>
    <property type="match status" value="1"/>
</dbReference>
<proteinExistence type="predicted"/>
<dbReference type="Pfam" id="PF24758">
    <property type="entry name" value="LRR_At5g56370"/>
    <property type="match status" value="1"/>
</dbReference>
<accession>A0A654FXR6</accession>
<dbReference type="SUPFAM" id="SSF81383">
    <property type="entry name" value="F-box domain"/>
    <property type="match status" value="1"/>
</dbReference>
<dbReference type="InterPro" id="IPR036047">
    <property type="entry name" value="F-box-like_dom_sf"/>
</dbReference>
<evidence type="ECO:0000313" key="2">
    <source>
        <dbReference type="EMBL" id="VYS65655.1"/>
    </source>
</evidence>
<evidence type="ECO:0000313" key="3">
    <source>
        <dbReference type="Proteomes" id="UP000426265"/>
    </source>
</evidence>